<dbReference type="InterPro" id="IPR036400">
    <property type="entry name" value="Cyt_B5-like_heme/steroid_sf"/>
</dbReference>
<dbReference type="InterPro" id="IPR004835">
    <property type="entry name" value="Chitin_synth"/>
</dbReference>
<dbReference type="PROSITE" id="PS51998">
    <property type="entry name" value="DEK_C"/>
    <property type="match status" value="1"/>
</dbReference>
<evidence type="ECO:0000256" key="13">
    <source>
        <dbReference type="ARBA" id="ARBA00023329"/>
    </source>
</evidence>
<sequence>MDVAFEGYQGAKLSGRWHTSPTECRGIAVITHPYGFLGGSQDEPIVQLLVGHYLTQGMHVMTYNARGVQPSQGRVSWTMRSECEDMRLAVAYAMDRTTPDTRTPYVHVAGYSAGSMQASTVRPALTGPWSHAHVSYLLLSYPLGVRWALTCLQTSFFAHALDDLVARISDRVSVHVIYCSRDQFTSAERYRAWESHLRTLSPQCVVDAVETDHMWSSRRARAVLVELLERQSPTNQAVASRMSAPTPDLAALFAQAEGKVSDASITQVLCDRLDLSAPYTWASASMLVATNPCWDTSQLDADVAEAAYVHADLPSLPPHPYSLAARVYHKMLCTHQSQSILYSGVTDAGKTHSMERVTEHLLTLSASHTQHESHIADQIRCAQHILHAFGHAKTALNEQASRHATYWELHFSQKGRLRGAKVLAFGLDKHRISDVAPNERSFAIFYQLLAGASPKERSEWGLDEVSLGSAVPTRDDARMFERTRRAFLVLGIKEKHIQGIFRVLSAILHLKDVAFDDHVQITSPDALSRAADVLQVSVSDLQQSLVMDTQYIKNERITRMLDMHGANQQRNTLVQNLYAVLFAFVVEILNQKLVPREPAPRHIVQLDPPGFLLRGTLPKGEHRAAHFDDLAKNYMADLIRHLSVRSILDADGEVGQQAQDGIAVPESRVPSDCMSLLRGGPVPLHDTDIPPTEGILGNYERASQAVLDGSRGIDDDAALFRDLDVSHSSHRAFLATCQDETYAYEIQHALGTCAYSIVAHQRSELDLMPTQQLQTLRASRSPFVARLWAGPGLAIESRLSEQQVLLRAQVLSSPLRRPTRLGQRLPSPEPHISGVLQQLDSTVITLLRTMWQAETCWHVLCLRSMDLVKLSVFDKRRVATQVHALGISRILRAKQHSYIRVPLDEFQERFGSVDRMVEMHEWTSPDDYALGTSYVYLAYNVWFSLDGYVGPIHAENAPAPTVDILPVQSDMSMSQAPLLTHEPVDSKTDELDIPNETMGWDSGPLLLNRNVPFQPTEVEEIPVTPMRKWWVYLTWGLTWWMPDSVLNHVLGKKRPDVRMAWREKVTICLLIFFLCAVILFYIIGIGRLLCPDFNNAWNEGQLSEHDSGKSFFVAVAGDVYDLSKFYKLDHSDIPSQPVTSDVMMELAGKDLTSYFPVPLHAGCPGLVTDPSLELSQHQNLTAEIPQAIHKSGAAQTYDKTKLKNENWYFHTFLPRMKPYRKGYYVYDRKSIRSESSWRKWAIVHHRIYDLSNYVYSQERHPADDKYSFLPNDLVDLFDAQAGEDISSDFDALMDSLPSNRRHQTQQCLDNAFHVGQTDFRQEPKCVVQNYLLLSFSVLIFCSIFAKFLSALQLAHRPTPEQQERFVICHVPCYTEGEESLRKTIESLAVQEYDDKRKLLFIVCDGMIVGSGNEQPTPRIVLDILGVDPQVDPEPLPFKSIANGSKQLNYGKIYSGLFHHEGHSVPFIVVVKVGRPSERSRPGNRGKRDTQILLMRFLNRVHFDAPMFPLELELYHHMKYVIGVDPTLYEFVLMVDADTSIAPDGMNRLVAASVDDPRTIAVCGETLMDNEGTTVWTMIQVYEYYISHNLAKAFESLFGSVTCLPGCFSMYRLRSADKGRPLFISDRILDDYSENHIDTLHKMNLFALGEDRYLTTLLLKHFPLYRTKFRNDAQAHTAAPESFSVLLSQRRRWINSTVHNLVELVRMKGLCGFCLFSMRFIVFIDLIGTIILPATAVYMVYLIVTVATGSSPLPIVAIAMIGAVYGLQAIIFLLKRQWQYIGWMIIYLIAFPIYAFLLPIYSFWHMDDFSWGNTRVVVGEKGNKKVVAGTDDEPYDDSMIPRKTVTEYQHELYAHDADPTSAPNETLLYEAMQPSKSALSHSLTPMVESTNMDDYFQHTNLLEGKGKRQSNRQSTASWMPMSSFGHDSYASHPSMMLGGMPMYPTPSMMPPPPMYGMPSFMPSFSDVHASMLSGSGAGGIWGGSSSDHHSATSLPIDYTEDPTNEQIRSQIRSYLAAQPSLIQVTKRHVRDAVAASMPNADLSTKKALMNRMIDELLSGRSYT</sequence>
<dbReference type="STRING" id="425264.A0A3G2S8Y3"/>
<dbReference type="GO" id="GO:0005524">
    <property type="term" value="F:ATP binding"/>
    <property type="evidence" value="ECO:0007669"/>
    <property type="project" value="UniProtKB-UniRule"/>
</dbReference>
<keyword evidence="9 16" id="KW-0518">Myosin</keyword>
<feature type="binding site" evidence="16">
    <location>
        <begin position="344"/>
        <end position="351"/>
    </location>
    <ligand>
        <name>ATP</name>
        <dbReference type="ChEBI" id="CHEBI:30616"/>
    </ligand>
</feature>
<feature type="domain" description="DEK-C" evidence="19">
    <location>
        <begin position="2000"/>
        <end position="2057"/>
    </location>
</feature>
<dbReference type="SUPFAM" id="SSF53474">
    <property type="entry name" value="alpha/beta-Hydrolases"/>
    <property type="match status" value="1"/>
</dbReference>
<dbReference type="GO" id="GO:0006031">
    <property type="term" value="P:chitin biosynthetic process"/>
    <property type="evidence" value="ECO:0007669"/>
    <property type="project" value="TreeGrafter"/>
</dbReference>
<comment type="catalytic activity">
    <reaction evidence="14">
        <text>a diacylglycerol + H2O = a monoacylglycerol + a fatty acid + H(+)</text>
        <dbReference type="Rhea" id="RHEA:32731"/>
        <dbReference type="ChEBI" id="CHEBI:15377"/>
        <dbReference type="ChEBI" id="CHEBI:15378"/>
        <dbReference type="ChEBI" id="CHEBI:17408"/>
        <dbReference type="ChEBI" id="CHEBI:18035"/>
        <dbReference type="ChEBI" id="CHEBI:28868"/>
    </reaction>
</comment>
<evidence type="ECO:0000256" key="2">
    <source>
        <dbReference type="ARBA" id="ARBA00004651"/>
    </source>
</evidence>
<evidence type="ECO:0000256" key="15">
    <source>
        <dbReference type="ARBA" id="ARBA00048461"/>
    </source>
</evidence>
<keyword evidence="16" id="KW-0067">ATP-binding</keyword>
<evidence type="ECO:0000256" key="10">
    <source>
        <dbReference type="ARBA" id="ARBA00023136"/>
    </source>
</evidence>
<dbReference type="PANTHER" id="PTHR22914">
    <property type="entry name" value="CHITIN SYNTHASE"/>
    <property type="match status" value="1"/>
</dbReference>
<dbReference type="GO" id="GO:0005886">
    <property type="term" value="C:plasma membrane"/>
    <property type="evidence" value="ECO:0007669"/>
    <property type="project" value="UniProtKB-SubCell"/>
</dbReference>
<dbReference type="InterPro" id="IPR036961">
    <property type="entry name" value="Kinesin_motor_dom_sf"/>
</dbReference>
<dbReference type="GO" id="GO:0003774">
    <property type="term" value="F:cytoskeletal motor activity"/>
    <property type="evidence" value="ECO:0007669"/>
    <property type="project" value="UniProtKB-UniRule"/>
</dbReference>
<dbReference type="InterPro" id="IPR001609">
    <property type="entry name" value="Myosin_head_motor_dom-like"/>
</dbReference>
<evidence type="ECO:0000313" key="21">
    <source>
        <dbReference type="Proteomes" id="UP000269793"/>
    </source>
</evidence>
<feature type="transmembrane region" description="Helical" evidence="17">
    <location>
        <begin position="1752"/>
        <end position="1773"/>
    </location>
</feature>
<dbReference type="PROSITE" id="PS51456">
    <property type="entry name" value="MYOSIN_MOTOR"/>
    <property type="match status" value="1"/>
</dbReference>
<evidence type="ECO:0000256" key="11">
    <source>
        <dbReference type="ARBA" id="ARBA00023175"/>
    </source>
</evidence>
<gene>
    <name evidence="20" type="primary">CHS6</name>
    <name evidence="20" type="ORF">DNF11_3611</name>
</gene>
<feature type="domain" description="Myosin motor" evidence="18">
    <location>
        <begin position="306"/>
        <end position="595"/>
    </location>
</feature>
<keyword evidence="8 17" id="KW-1133">Transmembrane helix</keyword>
<evidence type="ECO:0000259" key="18">
    <source>
        <dbReference type="PROSITE" id="PS51456"/>
    </source>
</evidence>
<keyword evidence="21" id="KW-1185">Reference proteome</keyword>
<dbReference type="SUPFAM" id="SSF53448">
    <property type="entry name" value="Nucleotide-diphospho-sugar transferases"/>
    <property type="match status" value="1"/>
</dbReference>
<evidence type="ECO:0000313" key="20">
    <source>
        <dbReference type="EMBL" id="AYO44561.1"/>
    </source>
</evidence>
<organism evidence="20 21">
    <name type="scientific">Malassezia restricta (strain ATCC 96810 / NBRC 103918 / CBS 7877)</name>
    <name type="common">Seborrheic dermatitis infection agent</name>
    <dbReference type="NCBI Taxonomy" id="425264"/>
    <lineage>
        <taxon>Eukaryota</taxon>
        <taxon>Fungi</taxon>
        <taxon>Dikarya</taxon>
        <taxon>Basidiomycota</taxon>
        <taxon>Ustilaginomycotina</taxon>
        <taxon>Malasseziomycetes</taxon>
        <taxon>Malasseziales</taxon>
        <taxon>Malasseziaceae</taxon>
        <taxon>Malassezia</taxon>
    </lineage>
</organism>
<comment type="similarity">
    <text evidence="16">Belongs to the TRAFAC class myosin-kinesin ATPase superfamily. Myosin family.</text>
</comment>
<feature type="transmembrane region" description="Helical" evidence="17">
    <location>
        <begin position="1780"/>
        <end position="1803"/>
    </location>
</feature>
<dbReference type="GO" id="GO:0047372">
    <property type="term" value="F:monoacylglycerol lipase activity"/>
    <property type="evidence" value="ECO:0007669"/>
    <property type="project" value="RHEA"/>
</dbReference>
<dbReference type="OrthoDB" id="370884at2759"/>
<keyword evidence="5 20" id="KW-0328">Glycosyltransferase</keyword>
<dbReference type="EMBL" id="CP033154">
    <property type="protein sequence ID" value="AYO44561.1"/>
    <property type="molecule type" value="Genomic_DNA"/>
</dbReference>
<name>A0A3G2S8Y3_MALR7</name>
<keyword evidence="11 16" id="KW-0505">Motor protein</keyword>
<feature type="transmembrane region" description="Helical" evidence="17">
    <location>
        <begin position="1067"/>
        <end position="1089"/>
    </location>
</feature>
<dbReference type="Pfam" id="PF00063">
    <property type="entry name" value="Myosin_head"/>
    <property type="match status" value="1"/>
</dbReference>
<protein>
    <recommendedName>
        <fullName evidence="3">chitin synthase</fullName>
        <ecNumber evidence="3">2.4.1.16</ecNumber>
    </recommendedName>
</protein>
<comment type="caution">
    <text evidence="16">Lacks conserved residue(s) required for the propagation of feature annotation.</text>
</comment>
<keyword evidence="6 20" id="KW-0808">Transferase</keyword>
<dbReference type="GO" id="GO:0030428">
    <property type="term" value="C:cell septum"/>
    <property type="evidence" value="ECO:0007669"/>
    <property type="project" value="TreeGrafter"/>
</dbReference>
<dbReference type="PRINTS" id="PR00193">
    <property type="entry name" value="MYOSINHEAVY"/>
</dbReference>
<keyword evidence="16" id="KW-0547">Nucleotide-binding</keyword>
<evidence type="ECO:0000256" key="17">
    <source>
        <dbReference type="SAM" id="Phobius"/>
    </source>
</evidence>
<evidence type="ECO:0000256" key="9">
    <source>
        <dbReference type="ARBA" id="ARBA00023123"/>
    </source>
</evidence>
<keyword evidence="7 17" id="KW-0812">Transmembrane</keyword>
<keyword evidence="4" id="KW-1003">Cell membrane</keyword>
<dbReference type="Gene3D" id="1.10.10.60">
    <property type="entry name" value="Homeodomain-like"/>
    <property type="match status" value="1"/>
</dbReference>
<dbReference type="Gene3D" id="1.20.120.720">
    <property type="entry name" value="Myosin VI head, motor domain, U50 subdomain"/>
    <property type="match status" value="1"/>
</dbReference>
<dbReference type="VEuPathDB" id="FungiDB:DNF11_3611"/>
<proteinExistence type="inferred from homology"/>
<dbReference type="GO" id="GO:0120516">
    <property type="term" value="F:diacylglycerol lipase activity"/>
    <property type="evidence" value="ECO:0007669"/>
    <property type="project" value="RHEA"/>
</dbReference>
<dbReference type="Gene3D" id="3.40.850.10">
    <property type="entry name" value="Kinesin motor domain"/>
    <property type="match status" value="1"/>
</dbReference>
<dbReference type="InterPro" id="IPR029044">
    <property type="entry name" value="Nucleotide-diphossugar_trans"/>
</dbReference>
<evidence type="ECO:0000259" key="19">
    <source>
        <dbReference type="PROSITE" id="PS51998"/>
    </source>
</evidence>
<dbReference type="Gene3D" id="1.20.58.530">
    <property type="match status" value="1"/>
</dbReference>
<dbReference type="SUPFAM" id="SSF55856">
    <property type="entry name" value="Cytochrome b5-like heme/steroid binding domain"/>
    <property type="match status" value="1"/>
</dbReference>
<dbReference type="GO" id="GO:0031505">
    <property type="term" value="P:fungal-type cell wall organization"/>
    <property type="evidence" value="ECO:0007669"/>
    <property type="project" value="TreeGrafter"/>
</dbReference>
<dbReference type="Gene3D" id="3.40.50.1820">
    <property type="entry name" value="alpha/beta hydrolase"/>
    <property type="match status" value="1"/>
</dbReference>
<keyword evidence="13" id="KW-0968">Cytoplasmic vesicle</keyword>
<evidence type="ECO:0000256" key="16">
    <source>
        <dbReference type="PROSITE-ProRule" id="PRU00782"/>
    </source>
</evidence>
<keyword evidence="10 17" id="KW-0472">Membrane</keyword>
<dbReference type="InterPro" id="IPR014876">
    <property type="entry name" value="DEK_C"/>
</dbReference>
<dbReference type="InterPro" id="IPR001199">
    <property type="entry name" value="Cyt_B5-like_heme/steroid-bd"/>
</dbReference>
<dbReference type="SUPFAM" id="SSF109715">
    <property type="entry name" value="DEK C-terminal domain"/>
    <property type="match status" value="1"/>
</dbReference>
<dbReference type="Pfam" id="PF00173">
    <property type="entry name" value="Cyt-b5"/>
    <property type="match status" value="1"/>
</dbReference>
<evidence type="ECO:0000256" key="7">
    <source>
        <dbReference type="ARBA" id="ARBA00022692"/>
    </source>
</evidence>
<dbReference type="SMART" id="SM01117">
    <property type="entry name" value="Cyt-b5"/>
    <property type="match status" value="2"/>
</dbReference>
<keyword evidence="12" id="KW-0325">Glycoprotein</keyword>
<evidence type="ECO:0000256" key="14">
    <source>
        <dbReference type="ARBA" id="ARBA00047591"/>
    </source>
</evidence>
<evidence type="ECO:0000256" key="5">
    <source>
        <dbReference type="ARBA" id="ARBA00022676"/>
    </source>
</evidence>
<dbReference type="Pfam" id="PF03142">
    <property type="entry name" value="Chitin_synth_2"/>
    <property type="match status" value="1"/>
</dbReference>
<dbReference type="Gene3D" id="3.10.120.10">
    <property type="entry name" value="Cytochrome b5-like heme/steroid binding domain"/>
    <property type="match status" value="1"/>
</dbReference>
<evidence type="ECO:0000256" key="3">
    <source>
        <dbReference type="ARBA" id="ARBA00012543"/>
    </source>
</evidence>
<accession>A0A3G2S8Y3</accession>
<evidence type="ECO:0000256" key="12">
    <source>
        <dbReference type="ARBA" id="ARBA00023180"/>
    </source>
</evidence>
<dbReference type="InterPro" id="IPR029058">
    <property type="entry name" value="AB_hydrolase_fold"/>
</dbReference>
<dbReference type="Gene3D" id="1.10.10.820">
    <property type="match status" value="1"/>
</dbReference>
<evidence type="ECO:0000256" key="4">
    <source>
        <dbReference type="ARBA" id="ARBA00022475"/>
    </source>
</evidence>
<dbReference type="EC" id="2.4.1.16" evidence="3"/>
<keyword evidence="16" id="KW-0009">Actin-binding</keyword>
<evidence type="ECO:0000256" key="1">
    <source>
        <dbReference type="ARBA" id="ARBA00004439"/>
    </source>
</evidence>
<dbReference type="PANTHER" id="PTHR22914:SF13">
    <property type="entry name" value="CHITIN SYNTHASE"/>
    <property type="match status" value="1"/>
</dbReference>
<dbReference type="SMART" id="SM00242">
    <property type="entry name" value="MYSc"/>
    <property type="match status" value="1"/>
</dbReference>
<evidence type="ECO:0000256" key="8">
    <source>
        <dbReference type="ARBA" id="ARBA00022989"/>
    </source>
</evidence>
<feature type="transmembrane region" description="Helical" evidence="17">
    <location>
        <begin position="1715"/>
        <end position="1740"/>
    </location>
</feature>
<dbReference type="GO" id="GO:0016459">
    <property type="term" value="C:myosin complex"/>
    <property type="evidence" value="ECO:0007669"/>
    <property type="project" value="UniProtKB-KW"/>
</dbReference>
<feature type="transmembrane region" description="Helical" evidence="17">
    <location>
        <begin position="1330"/>
        <end position="1354"/>
    </location>
</feature>
<dbReference type="SUPFAM" id="SSF52540">
    <property type="entry name" value="P-loop containing nucleoside triphosphate hydrolases"/>
    <property type="match status" value="1"/>
</dbReference>
<dbReference type="GO" id="GO:0004100">
    <property type="term" value="F:chitin synthase activity"/>
    <property type="evidence" value="ECO:0007669"/>
    <property type="project" value="UniProtKB-EC"/>
</dbReference>
<dbReference type="InterPro" id="IPR027417">
    <property type="entry name" value="P-loop_NTPase"/>
</dbReference>
<feature type="transmembrane region" description="Helical" evidence="17">
    <location>
        <begin position="1029"/>
        <end position="1046"/>
    </location>
</feature>
<evidence type="ECO:0000256" key="6">
    <source>
        <dbReference type="ARBA" id="ARBA00022679"/>
    </source>
</evidence>
<comment type="subcellular location">
    <subcellularLocation>
        <location evidence="2">Cell membrane</location>
        <topology evidence="2">Multi-pass membrane protein</topology>
    </subcellularLocation>
    <subcellularLocation>
        <location evidence="1">Cytoplasmic vesicle membrane</location>
        <topology evidence="1">Multi-pass membrane protein</topology>
    </subcellularLocation>
</comment>
<reference evidence="20 21" key="1">
    <citation type="submission" date="2018-10" db="EMBL/GenBank/DDBJ databases">
        <title>Complete genome sequence of Malassezia restricta CBS 7877.</title>
        <authorList>
            <person name="Morand S.C."/>
            <person name="Bertignac M."/>
            <person name="Iltis A."/>
            <person name="Kolder I."/>
            <person name="Pirovano W."/>
            <person name="Jourdain R."/>
            <person name="Clavaud C."/>
        </authorList>
    </citation>
    <scope>NUCLEOTIDE SEQUENCE [LARGE SCALE GENOMIC DNA]</scope>
    <source>
        <strain evidence="20 21">CBS 7877</strain>
    </source>
</reference>
<dbReference type="GO" id="GO:0030659">
    <property type="term" value="C:cytoplasmic vesicle membrane"/>
    <property type="evidence" value="ECO:0007669"/>
    <property type="project" value="UniProtKB-SubCell"/>
</dbReference>
<comment type="catalytic activity">
    <reaction evidence="15">
        <text>a monoacylglycerol + H2O = glycerol + a fatty acid + H(+)</text>
        <dbReference type="Rhea" id="RHEA:15245"/>
        <dbReference type="ChEBI" id="CHEBI:15377"/>
        <dbReference type="ChEBI" id="CHEBI:15378"/>
        <dbReference type="ChEBI" id="CHEBI:17408"/>
        <dbReference type="ChEBI" id="CHEBI:17754"/>
        <dbReference type="ChEBI" id="CHEBI:28868"/>
    </reaction>
</comment>
<dbReference type="Proteomes" id="UP000269793">
    <property type="component" value="Chromosome VII"/>
</dbReference>
<dbReference type="GO" id="GO:0003779">
    <property type="term" value="F:actin binding"/>
    <property type="evidence" value="ECO:0007669"/>
    <property type="project" value="UniProtKB-KW"/>
</dbReference>
<dbReference type="Pfam" id="PF08766">
    <property type="entry name" value="DEK_C"/>
    <property type="match status" value="1"/>
</dbReference>